<evidence type="ECO:0000313" key="3">
    <source>
        <dbReference type="EMBL" id="BDL44564.1"/>
    </source>
</evidence>
<dbReference type="RefSeq" id="WP_215433994.1">
    <property type="nucleotide sequence ID" value="NZ_AP025943.1"/>
</dbReference>
<dbReference type="InterPro" id="IPR014593">
    <property type="entry name" value="UCP034961_SH3_2"/>
</dbReference>
<gene>
    <name evidence="3" type="ORF">Abiwalacus_21380</name>
</gene>
<name>A0ABN6QIW1_9BACT</name>
<reference evidence="3" key="1">
    <citation type="submission" date="2022-06" db="EMBL/GenBank/DDBJ databases">
        <title>Akkermansia biwalacus sp. nov., an anaerobic mucin-degrading bacterium isolated from human intestine.</title>
        <authorList>
            <person name="Kobayashi Y."/>
            <person name="Inoue S."/>
            <person name="Kawahara T."/>
            <person name="Kohda N."/>
        </authorList>
    </citation>
    <scope>NUCLEOTIDE SEQUENCE</scope>
    <source>
        <strain evidence="3">WON2089</strain>
    </source>
</reference>
<dbReference type="PROSITE" id="PS50002">
    <property type="entry name" value="SH3"/>
    <property type="match status" value="1"/>
</dbReference>
<evidence type="ECO:0000313" key="4">
    <source>
        <dbReference type="Proteomes" id="UP001062263"/>
    </source>
</evidence>
<accession>A0ABN6QIW1</accession>
<sequence length="123" mass="14040">MKYQVIKRHQSEFPNPVIISRGERLVIGEKYEENEAWNDWYFCETEDRNKGWVPKQVLQWLGGSVGEALEDYSARELNAEEGEVLAGSQALNGWIWCRNPASGEQGWVPVENLLPMGADTEGR</sequence>
<keyword evidence="1" id="KW-0728">SH3 domain</keyword>
<protein>
    <recommendedName>
        <fullName evidence="2">SH3 domain-containing protein</fullName>
    </recommendedName>
</protein>
<evidence type="ECO:0000259" key="2">
    <source>
        <dbReference type="PROSITE" id="PS50002"/>
    </source>
</evidence>
<dbReference type="PIRSF" id="PIRSF034961">
    <property type="entry name" value="UCP034961_SH3_2"/>
    <property type="match status" value="1"/>
</dbReference>
<proteinExistence type="predicted"/>
<dbReference type="Pfam" id="PF07653">
    <property type="entry name" value="SH3_2"/>
    <property type="match status" value="1"/>
</dbReference>
<feature type="domain" description="SH3" evidence="2">
    <location>
        <begin position="61"/>
        <end position="118"/>
    </location>
</feature>
<dbReference type="InterPro" id="IPR001452">
    <property type="entry name" value="SH3_domain"/>
</dbReference>
<organism evidence="3 4">
    <name type="scientific">Akkermansia biwaensis</name>
    <dbReference type="NCBI Taxonomy" id="2946555"/>
    <lineage>
        <taxon>Bacteria</taxon>
        <taxon>Pseudomonadati</taxon>
        <taxon>Verrucomicrobiota</taxon>
        <taxon>Verrucomicrobiia</taxon>
        <taxon>Verrucomicrobiales</taxon>
        <taxon>Akkermansiaceae</taxon>
        <taxon>Akkermansia</taxon>
    </lineage>
</organism>
<dbReference type="InterPro" id="IPR036028">
    <property type="entry name" value="SH3-like_dom_sf"/>
</dbReference>
<dbReference type="EMBL" id="AP025943">
    <property type="protein sequence ID" value="BDL44564.1"/>
    <property type="molecule type" value="Genomic_DNA"/>
</dbReference>
<keyword evidence="4" id="KW-1185">Reference proteome</keyword>
<evidence type="ECO:0000256" key="1">
    <source>
        <dbReference type="ARBA" id="ARBA00022443"/>
    </source>
</evidence>
<dbReference type="Proteomes" id="UP001062263">
    <property type="component" value="Chromosome"/>
</dbReference>
<dbReference type="SUPFAM" id="SSF50044">
    <property type="entry name" value="SH3-domain"/>
    <property type="match status" value="2"/>
</dbReference>